<reference evidence="2 3" key="1">
    <citation type="submission" date="2019-07" db="EMBL/GenBank/DDBJ databases">
        <title>Georgenia wutianyii sp. nov. and Georgenia *** sp. nov. isolated from plateau pika (Ochotona curzoniae) in the Qinghai-Tibet plateau of China.</title>
        <authorList>
            <person name="Tian Z."/>
        </authorList>
    </citation>
    <scope>NUCLEOTIDE SEQUENCE [LARGE SCALE GENOMIC DNA]</scope>
    <source>
        <strain evidence="2 3">Z446</strain>
    </source>
</reference>
<protein>
    <submittedName>
        <fullName evidence="2">DUF4386 domain-containing protein</fullName>
    </submittedName>
</protein>
<organism evidence="2 3">
    <name type="scientific">Georgenia yuyongxinii</name>
    <dbReference type="NCBI Taxonomy" id="2589797"/>
    <lineage>
        <taxon>Bacteria</taxon>
        <taxon>Bacillati</taxon>
        <taxon>Actinomycetota</taxon>
        <taxon>Actinomycetes</taxon>
        <taxon>Micrococcales</taxon>
        <taxon>Bogoriellaceae</taxon>
        <taxon>Georgenia</taxon>
    </lineage>
</organism>
<dbReference type="Proteomes" id="UP000318693">
    <property type="component" value="Unassembled WGS sequence"/>
</dbReference>
<dbReference type="RefSeq" id="WP_143417403.1">
    <property type="nucleotide sequence ID" value="NZ_VJXR01000008.1"/>
</dbReference>
<feature type="transmembrane region" description="Helical" evidence="1">
    <location>
        <begin position="12"/>
        <end position="29"/>
    </location>
</feature>
<keyword evidence="1" id="KW-0812">Transmembrane</keyword>
<dbReference type="EMBL" id="VJXR01000008">
    <property type="protein sequence ID" value="TRW46625.1"/>
    <property type="molecule type" value="Genomic_DNA"/>
</dbReference>
<gene>
    <name evidence="2" type="ORF">FJ693_04905</name>
</gene>
<name>A0A552WV96_9MICO</name>
<feature type="transmembrane region" description="Helical" evidence="1">
    <location>
        <begin position="163"/>
        <end position="186"/>
    </location>
</feature>
<keyword evidence="1" id="KW-1133">Transmembrane helix</keyword>
<dbReference type="Pfam" id="PF14329">
    <property type="entry name" value="DUF4386"/>
    <property type="match status" value="1"/>
</dbReference>
<evidence type="ECO:0000313" key="2">
    <source>
        <dbReference type="EMBL" id="TRW46625.1"/>
    </source>
</evidence>
<evidence type="ECO:0000256" key="1">
    <source>
        <dbReference type="SAM" id="Phobius"/>
    </source>
</evidence>
<feature type="transmembrane region" description="Helical" evidence="1">
    <location>
        <begin position="128"/>
        <end position="151"/>
    </location>
</feature>
<keyword evidence="1" id="KW-0472">Membrane</keyword>
<dbReference type="AlphaFoldDB" id="A0A552WV96"/>
<accession>A0A552WV96</accession>
<feature type="transmembrane region" description="Helical" evidence="1">
    <location>
        <begin position="86"/>
        <end position="108"/>
    </location>
</feature>
<keyword evidence="3" id="KW-1185">Reference proteome</keyword>
<dbReference type="InterPro" id="IPR025495">
    <property type="entry name" value="DUF4386"/>
</dbReference>
<sequence length="237" mass="24557">MSTRRIATLTGWLMVVTFVTSIPAAFLYGPMRGNPSSITGAGADPTAGVALAALLELILIVANVGTAVVPYVVFKRYSEGLALSYVAARLIEAMFIAIGIIAALAFVFMRQEGTAATDPGLGEALVAIYWQAFLIGPGIFAGVANGMILGYLMFRSGLVPRGLAVLGLIGGPLIVITGVAIMFNVIEPGSPLRALATAPEFVWELSFGIYLIVKGFKPSPVLAGMDAAPPGARGARS</sequence>
<comment type="caution">
    <text evidence="2">The sequence shown here is derived from an EMBL/GenBank/DDBJ whole genome shotgun (WGS) entry which is preliminary data.</text>
</comment>
<proteinExistence type="predicted"/>
<feature type="transmembrane region" description="Helical" evidence="1">
    <location>
        <begin position="49"/>
        <end position="74"/>
    </location>
</feature>
<evidence type="ECO:0000313" key="3">
    <source>
        <dbReference type="Proteomes" id="UP000318693"/>
    </source>
</evidence>